<dbReference type="Proteomes" id="UP001061361">
    <property type="component" value="Chromosome"/>
</dbReference>
<evidence type="ECO:0000259" key="1">
    <source>
        <dbReference type="Pfam" id="PF12146"/>
    </source>
</evidence>
<accession>A0ABM8AS05</accession>
<evidence type="ECO:0000313" key="2">
    <source>
        <dbReference type="EMBL" id="BDQ34236.1"/>
    </source>
</evidence>
<dbReference type="GO" id="GO:0016787">
    <property type="term" value="F:hydrolase activity"/>
    <property type="evidence" value="ECO:0007669"/>
    <property type="project" value="UniProtKB-KW"/>
</dbReference>
<evidence type="ECO:0000313" key="3">
    <source>
        <dbReference type="Proteomes" id="UP001061361"/>
    </source>
</evidence>
<dbReference type="EMBL" id="AP026708">
    <property type="protein sequence ID" value="BDQ34236.1"/>
    <property type="molecule type" value="Genomic_DNA"/>
</dbReference>
<feature type="domain" description="Serine aminopeptidase S33" evidence="1">
    <location>
        <begin position="70"/>
        <end position="186"/>
    </location>
</feature>
<dbReference type="PANTHER" id="PTHR12277">
    <property type="entry name" value="ALPHA/BETA HYDROLASE DOMAIN-CONTAINING PROTEIN"/>
    <property type="match status" value="1"/>
</dbReference>
<keyword evidence="3" id="KW-1185">Reference proteome</keyword>
<gene>
    <name evidence="2" type="ORF">JCM14722_17780</name>
</gene>
<dbReference type="InterPro" id="IPR022742">
    <property type="entry name" value="Hydrolase_4"/>
</dbReference>
<sequence>MWTAATIAGALALLYGSLVAWVYISQPKMLYCPRRELVSTPADAGLAYEDVYLTTASGTAIHAWWLPHEQPRFTLLFSHGNGGNISHRLESLRIFHDLGLSVLIYDYSGYGRSQGVPGEEATRADARAAWEWLVAERLMPPGSIILFGRSLGGGVAADLARHLCTHNATPAGLILESTFTSVPDMGVHHYPWLPVRRLARFHYDSENALRNVTLPALFLHSRDDDIVPFALGKQLHDAYGGPKSFLELLGDHNTGFLSTGQAYVDGLDRFLSLLEQPPGPEAGQ</sequence>
<protein>
    <submittedName>
        <fullName evidence="2">Alpha/beta hydrolase</fullName>
    </submittedName>
</protein>
<proteinExistence type="predicted"/>
<dbReference type="RefSeq" id="WP_264981135.1">
    <property type="nucleotide sequence ID" value="NZ_AP026708.1"/>
</dbReference>
<reference evidence="2" key="1">
    <citation type="submission" date="2022-08" db="EMBL/GenBank/DDBJ databases">
        <title>Genome Sequence of the sulphate-reducing bacterium, Pseudodesulfovibrio portus JCM14722.</title>
        <authorList>
            <person name="Kondo R."/>
            <person name="Kataoka T."/>
        </authorList>
    </citation>
    <scope>NUCLEOTIDE SEQUENCE</scope>
    <source>
        <strain evidence="2">JCM 14722</strain>
    </source>
</reference>
<dbReference type="PANTHER" id="PTHR12277:SF81">
    <property type="entry name" value="PROTEIN ABHD13"/>
    <property type="match status" value="1"/>
</dbReference>
<dbReference type="Pfam" id="PF12146">
    <property type="entry name" value="Hydrolase_4"/>
    <property type="match status" value="1"/>
</dbReference>
<dbReference type="Gene3D" id="3.40.50.1820">
    <property type="entry name" value="alpha/beta hydrolase"/>
    <property type="match status" value="1"/>
</dbReference>
<name>A0ABM8AS05_9BACT</name>
<dbReference type="InterPro" id="IPR029058">
    <property type="entry name" value="AB_hydrolase_fold"/>
</dbReference>
<organism evidence="2 3">
    <name type="scientific">Pseudodesulfovibrio portus</name>
    <dbReference type="NCBI Taxonomy" id="231439"/>
    <lineage>
        <taxon>Bacteria</taxon>
        <taxon>Pseudomonadati</taxon>
        <taxon>Thermodesulfobacteriota</taxon>
        <taxon>Desulfovibrionia</taxon>
        <taxon>Desulfovibrionales</taxon>
        <taxon>Desulfovibrionaceae</taxon>
    </lineage>
</organism>
<keyword evidence="2" id="KW-0378">Hydrolase</keyword>
<dbReference type="SUPFAM" id="SSF53474">
    <property type="entry name" value="alpha/beta-Hydrolases"/>
    <property type="match status" value="1"/>
</dbReference>